<evidence type="ECO:0000313" key="3">
    <source>
        <dbReference type="Proteomes" id="UP000622166"/>
    </source>
</evidence>
<reference evidence="2" key="2">
    <citation type="submission" date="2020-09" db="EMBL/GenBank/DDBJ databases">
        <authorList>
            <person name="Sun Q."/>
            <person name="Ohkuma M."/>
        </authorList>
    </citation>
    <scope>NUCLEOTIDE SEQUENCE</scope>
    <source>
        <strain evidence="2">JCM 4815</strain>
    </source>
</reference>
<gene>
    <name evidence="2" type="ORF">GCM10010365_18780</name>
</gene>
<feature type="compositionally biased region" description="Basic and acidic residues" evidence="1">
    <location>
        <begin position="1"/>
        <end position="10"/>
    </location>
</feature>
<keyword evidence="3" id="KW-1185">Reference proteome</keyword>
<organism evidence="2 3">
    <name type="scientific">Streptomyces poonensis</name>
    <dbReference type="NCBI Taxonomy" id="68255"/>
    <lineage>
        <taxon>Bacteria</taxon>
        <taxon>Bacillati</taxon>
        <taxon>Actinomycetota</taxon>
        <taxon>Actinomycetes</taxon>
        <taxon>Kitasatosporales</taxon>
        <taxon>Streptomycetaceae</taxon>
        <taxon>Streptomyces</taxon>
    </lineage>
</organism>
<evidence type="ECO:0000256" key="1">
    <source>
        <dbReference type="SAM" id="MobiDB-lite"/>
    </source>
</evidence>
<dbReference type="AlphaFoldDB" id="A0A918PD68"/>
<dbReference type="Proteomes" id="UP000622166">
    <property type="component" value="Unassembled WGS sequence"/>
</dbReference>
<accession>A0A918PD68</accession>
<dbReference type="EMBL" id="BMVW01000002">
    <property type="protein sequence ID" value="GGZ00253.1"/>
    <property type="molecule type" value="Genomic_DNA"/>
</dbReference>
<name>A0A918PD68_9ACTN</name>
<comment type="caution">
    <text evidence="2">The sequence shown here is derived from an EMBL/GenBank/DDBJ whole genome shotgun (WGS) entry which is preliminary data.</text>
</comment>
<proteinExistence type="predicted"/>
<evidence type="ECO:0000313" key="2">
    <source>
        <dbReference type="EMBL" id="GGZ00253.1"/>
    </source>
</evidence>
<feature type="region of interest" description="Disordered" evidence="1">
    <location>
        <begin position="1"/>
        <end position="25"/>
    </location>
</feature>
<feature type="region of interest" description="Disordered" evidence="1">
    <location>
        <begin position="90"/>
        <end position="124"/>
    </location>
</feature>
<sequence length="163" mass="16978">MAAARGDARQGEGTAAVGADAARLPGEAVGDQLGATSLMDPELGPVMGPSALWLIGPSHRSRRGTAVRFSRRGSRTVRLLPTAALPSGSLRCSREAPAGVHPGPVGLRAQPVRHPEPRPGRAYPVGWNQVASPYRGLPQSSVDRIAAGGVQAEVDWVRVEQKG</sequence>
<protein>
    <submittedName>
        <fullName evidence="2">Uncharacterized protein</fullName>
    </submittedName>
</protein>
<reference evidence="2" key="1">
    <citation type="journal article" date="2014" name="Int. J. Syst. Evol. Microbiol.">
        <title>Complete genome sequence of Corynebacterium casei LMG S-19264T (=DSM 44701T), isolated from a smear-ripened cheese.</title>
        <authorList>
            <consortium name="US DOE Joint Genome Institute (JGI-PGF)"/>
            <person name="Walter F."/>
            <person name="Albersmeier A."/>
            <person name="Kalinowski J."/>
            <person name="Ruckert C."/>
        </authorList>
    </citation>
    <scope>NUCLEOTIDE SEQUENCE</scope>
    <source>
        <strain evidence="2">JCM 4815</strain>
    </source>
</reference>